<sequence length="611" mass="71223">MRQRTEPQEKEKKRQKVIIESHKEMTHVLGLQKNPFLSNIENTGWYIEDTAPSTKKRYDHFKENPNSNLNFDLLPASFSADALQKITNLPPNGYVGFSCRWPRHAFTLNAVKEGNQTHFIYVNRGKRHFDLETGQDKNDAPTVMVFSVENQHARSFAKLMLGAAMTPDPRKGMSQFLERHKKQFNQELSELMEKKNQKTGNCSIANSNIAWHFQLAAEEMQKSNKSFAQAYEDTEQKYREMRIKDRVQAFKYLLNDRGCYISDNAFLYNYFQAIEKFARKDIKVQGQHTIEHIKTLLEELDPKGLSKLVEPLINDNFTIKVDEYIDARIQQLKEEHPNLSEQYCKDFAAMTRDGLQSAKTRVLMHAFNRLSPGEQMKLIAKDISLLCYADQQLQLNLLKQDYNKYALYADKELNKRFPEHPLNRFRKEHAKELDSVGDSMKEMIETVMEGKEEEYLRKSKIITTERKTKDAGFFSQDAAQKEVVINNTLKTLYSSLWTEDKKHTAKTFEELCRVCCERRFYLGGDKYSVHTESAKWLINRICANDEIGEDFRKFLKVQDVKAEKLTSTVTNMIQNTLSGKNITFNSYKERYTQQIETPTPLEPTQKSLSCQ</sequence>
<accession>A0A0W0ZDR0</accession>
<dbReference type="EMBL" id="LNYY01000021">
    <property type="protein sequence ID" value="KTD67193.1"/>
    <property type="molecule type" value="Genomic_DNA"/>
</dbReference>
<keyword evidence="3" id="KW-1185">Reference proteome</keyword>
<dbReference type="RefSeq" id="WP_058512197.1">
    <property type="nucleotide sequence ID" value="NZ_LNYY01000021.1"/>
</dbReference>
<keyword evidence="1" id="KW-0175">Coiled coil</keyword>
<dbReference type="Proteomes" id="UP000054926">
    <property type="component" value="Unassembled WGS sequence"/>
</dbReference>
<name>A0A0W0ZDR0_9GAMM</name>
<dbReference type="AlphaFoldDB" id="A0A0W0ZDR0"/>
<feature type="coiled-coil region" evidence="1">
    <location>
        <begin position="174"/>
        <end position="237"/>
    </location>
</feature>
<proteinExistence type="predicted"/>
<evidence type="ECO:0000313" key="2">
    <source>
        <dbReference type="EMBL" id="KTD67193.1"/>
    </source>
</evidence>
<evidence type="ECO:0000313" key="3">
    <source>
        <dbReference type="Proteomes" id="UP000054926"/>
    </source>
</evidence>
<dbReference type="PATRIC" id="fig|947033.5.peg.3613"/>
<reference evidence="2 3" key="1">
    <citation type="submission" date="2015-11" db="EMBL/GenBank/DDBJ databases">
        <title>Genomic analysis of 38 Legionella species identifies large and diverse effector repertoires.</title>
        <authorList>
            <person name="Burstein D."/>
            <person name="Amaro F."/>
            <person name="Zusman T."/>
            <person name="Lifshitz Z."/>
            <person name="Cohen O."/>
            <person name="Gilbert J.A."/>
            <person name="Pupko T."/>
            <person name="Shuman H.A."/>
            <person name="Segal G."/>
        </authorList>
    </citation>
    <scope>NUCLEOTIDE SEQUENCE [LARGE SCALE GENOMIC DNA]</scope>
    <source>
        <strain evidence="2 3">IMVS3376</strain>
    </source>
</reference>
<comment type="caution">
    <text evidence="2">The sequence shown here is derived from an EMBL/GenBank/DDBJ whole genome shotgun (WGS) entry which is preliminary data.</text>
</comment>
<organism evidence="2 3">
    <name type="scientific">Legionella steelei</name>
    <dbReference type="NCBI Taxonomy" id="947033"/>
    <lineage>
        <taxon>Bacteria</taxon>
        <taxon>Pseudomonadati</taxon>
        <taxon>Pseudomonadota</taxon>
        <taxon>Gammaproteobacteria</taxon>
        <taxon>Legionellales</taxon>
        <taxon>Legionellaceae</taxon>
        <taxon>Legionella</taxon>
    </lineage>
</organism>
<protein>
    <submittedName>
        <fullName evidence="2">Uncharacterized protein</fullName>
    </submittedName>
</protein>
<evidence type="ECO:0000256" key="1">
    <source>
        <dbReference type="SAM" id="Coils"/>
    </source>
</evidence>
<gene>
    <name evidence="2" type="ORF">Lste_3399</name>
</gene>